<keyword evidence="6" id="KW-0064">Aspartyl protease</keyword>
<accession>A0A6L2JMR2</accession>
<dbReference type="GO" id="GO:0004190">
    <property type="term" value="F:aspartic-type endopeptidase activity"/>
    <property type="evidence" value="ECO:0007669"/>
    <property type="project" value="UniProtKB-KW"/>
</dbReference>
<evidence type="ECO:0000256" key="12">
    <source>
        <dbReference type="ARBA" id="ARBA00022932"/>
    </source>
</evidence>
<dbReference type="EMBL" id="BKCJ010000989">
    <property type="protein sequence ID" value="GEU37907.1"/>
    <property type="molecule type" value="Genomic_DNA"/>
</dbReference>
<evidence type="ECO:0000256" key="11">
    <source>
        <dbReference type="ARBA" id="ARBA00022918"/>
    </source>
</evidence>
<dbReference type="Gene3D" id="3.30.70.270">
    <property type="match status" value="1"/>
</dbReference>
<dbReference type="CDD" id="cd01647">
    <property type="entry name" value="RT_LTR"/>
    <property type="match status" value="1"/>
</dbReference>
<evidence type="ECO:0000256" key="7">
    <source>
        <dbReference type="ARBA" id="ARBA00022759"/>
    </source>
</evidence>
<evidence type="ECO:0000256" key="10">
    <source>
        <dbReference type="ARBA" id="ARBA00022908"/>
    </source>
</evidence>
<keyword evidence="1" id="KW-0645">Protease</keyword>
<keyword evidence="8" id="KW-0378">Hydrolase</keyword>
<dbReference type="Pfam" id="PF00078">
    <property type="entry name" value="RVT_1"/>
    <property type="match status" value="1"/>
</dbReference>
<evidence type="ECO:0000259" key="16">
    <source>
        <dbReference type="PROSITE" id="PS50994"/>
    </source>
</evidence>
<dbReference type="InterPro" id="IPR012337">
    <property type="entry name" value="RNaseH-like_sf"/>
</dbReference>
<dbReference type="SUPFAM" id="SSF53098">
    <property type="entry name" value="Ribonuclease H-like"/>
    <property type="match status" value="1"/>
</dbReference>
<evidence type="ECO:0000256" key="4">
    <source>
        <dbReference type="ARBA" id="ARBA00022722"/>
    </source>
</evidence>
<organism evidence="17">
    <name type="scientific">Tanacetum cinerariifolium</name>
    <name type="common">Dalmatian daisy</name>
    <name type="synonym">Chrysanthemum cinerariifolium</name>
    <dbReference type="NCBI Taxonomy" id="118510"/>
    <lineage>
        <taxon>Eukaryota</taxon>
        <taxon>Viridiplantae</taxon>
        <taxon>Streptophyta</taxon>
        <taxon>Embryophyta</taxon>
        <taxon>Tracheophyta</taxon>
        <taxon>Spermatophyta</taxon>
        <taxon>Magnoliopsida</taxon>
        <taxon>eudicotyledons</taxon>
        <taxon>Gunneridae</taxon>
        <taxon>Pentapetalae</taxon>
        <taxon>asterids</taxon>
        <taxon>campanulids</taxon>
        <taxon>Asterales</taxon>
        <taxon>Asteraceae</taxon>
        <taxon>Asteroideae</taxon>
        <taxon>Anthemideae</taxon>
        <taxon>Anthemidinae</taxon>
        <taxon>Tanacetum</taxon>
    </lineage>
</organism>
<evidence type="ECO:0000256" key="13">
    <source>
        <dbReference type="ARBA" id="ARBA00023125"/>
    </source>
</evidence>
<keyword evidence="7" id="KW-0255">Endonuclease</keyword>
<dbReference type="GO" id="GO:0003887">
    <property type="term" value="F:DNA-directed DNA polymerase activity"/>
    <property type="evidence" value="ECO:0007669"/>
    <property type="project" value="UniProtKB-KW"/>
</dbReference>
<dbReference type="InterPro" id="IPR001584">
    <property type="entry name" value="Integrase_cat-core"/>
</dbReference>
<proteinExistence type="predicted"/>
<dbReference type="InterPro" id="IPR041588">
    <property type="entry name" value="Integrase_H2C2"/>
</dbReference>
<evidence type="ECO:0000256" key="15">
    <source>
        <dbReference type="SAM" id="MobiDB-lite"/>
    </source>
</evidence>
<keyword evidence="14" id="KW-0233">DNA recombination</keyword>
<keyword evidence="11" id="KW-0695">RNA-directed DNA polymerase</keyword>
<dbReference type="InterPro" id="IPR000477">
    <property type="entry name" value="RT_dom"/>
</dbReference>
<dbReference type="Pfam" id="PF17921">
    <property type="entry name" value="Integrase_H2C2"/>
    <property type="match status" value="1"/>
</dbReference>
<dbReference type="InterPro" id="IPR056924">
    <property type="entry name" value="SH3_Tf2-1"/>
</dbReference>
<comment type="caution">
    <text evidence="17">The sequence shown here is derived from an EMBL/GenBank/DDBJ whole genome shotgun (WGS) entry which is preliminary data.</text>
</comment>
<dbReference type="GO" id="GO:0006310">
    <property type="term" value="P:DNA recombination"/>
    <property type="evidence" value="ECO:0007669"/>
    <property type="project" value="UniProtKB-KW"/>
</dbReference>
<keyword evidence="9" id="KW-0460">Magnesium</keyword>
<evidence type="ECO:0000256" key="6">
    <source>
        <dbReference type="ARBA" id="ARBA00022750"/>
    </source>
</evidence>
<dbReference type="Gene3D" id="3.10.10.10">
    <property type="entry name" value="HIV Type 1 Reverse Transcriptase, subunit A, domain 1"/>
    <property type="match status" value="1"/>
</dbReference>
<evidence type="ECO:0000313" key="17">
    <source>
        <dbReference type="EMBL" id="GEU37907.1"/>
    </source>
</evidence>
<dbReference type="GO" id="GO:0003964">
    <property type="term" value="F:RNA-directed DNA polymerase activity"/>
    <property type="evidence" value="ECO:0007669"/>
    <property type="project" value="UniProtKB-KW"/>
</dbReference>
<evidence type="ECO:0000256" key="5">
    <source>
        <dbReference type="ARBA" id="ARBA00022723"/>
    </source>
</evidence>
<dbReference type="GO" id="GO:0006508">
    <property type="term" value="P:proteolysis"/>
    <property type="evidence" value="ECO:0007669"/>
    <property type="project" value="UniProtKB-KW"/>
</dbReference>
<keyword evidence="5" id="KW-0479">Metal-binding</keyword>
<dbReference type="FunFam" id="3.10.10.10:FF:000007">
    <property type="entry name" value="Retrovirus-related Pol polyprotein from transposon 17.6-like Protein"/>
    <property type="match status" value="1"/>
</dbReference>
<dbReference type="Gene3D" id="3.30.420.10">
    <property type="entry name" value="Ribonuclease H-like superfamily/Ribonuclease H"/>
    <property type="match status" value="1"/>
</dbReference>
<evidence type="ECO:0000256" key="3">
    <source>
        <dbReference type="ARBA" id="ARBA00022695"/>
    </source>
</evidence>
<feature type="domain" description="Integrase catalytic" evidence="16">
    <location>
        <begin position="777"/>
        <end position="887"/>
    </location>
</feature>
<evidence type="ECO:0000256" key="8">
    <source>
        <dbReference type="ARBA" id="ARBA00022801"/>
    </source>
</evidence>
<dbReference type="InterPro" id="IPR043128">
    <property type="entry name" value="Rev_trsase/Diguanyl_cyclase"/>
</dbReference>
<gene>
    <name evidence="17" type="ORF">Tci_009885</name>
</gene>
<keyword evidence="3" id="KW-0548">Nucleotidyltransferase</keyword>
<dbReference type="PANTHER" id="PTHR37984:SF5">
    <property type="entry name" value="PROTEIN NYNRIN-LIKE"/>
    <property type="match status" value="1"/>
</dbReference>
<dbReference type="GO" id="GO:0046872">
    <property type="term" value="F:metal ion binding"/>
    <property type="evidence" value="ECO:0007669"/>
    <property type="project" value="UniProtKB-KW"/>
</dbReference>
<dbReference type="PANTHER" id="PTHR37984">
    <property type="entry name" value="PROTEIN CBG26694"/>
    <property type="match status" value="1"/>
</dbReference>
<keyword evidence="2" id="KW-0808">Transferase</keyword>
<evidence type="ECO:0000256" key="14">
    <source>
        <dbReference type="ARBA" id="ARBA00023172"/>
    </source>
</evidence>
<dbReference type="Gene3D" id="1.10.340.70">
    <property type="match status" value="1"/>
</dbReference>
<dbReference type="GO" id="GO:0015074">
    <property type="term" value="P:DNA integration"/>
    <property type="evidence" value="ECO:0007669"/>
    <property type="project" value="UniProtKB-KW"/>
</dbReference>
<dbReference type="InterPro" id="IPR050951">
    <property type="entry name" value="Retrovirus_Pol_polyprotein"/>
</dbReference>
<dbReference type="Pfam" id="PF24626">
    <property type="entry name" value="SH3_Tf2-1"/>
    <property type="match status" value="1"/>
</dbReference>
<dbReference type="AlphaFoldDB" id="A0A6L2JMR2"/>
<name>A0A6L2JMR2_TANCI</name>
<evidence type="ECO:0000256" key="2">
    <source>
        <dbReference type="ARBA" id="ARBA00022679"/>
    </source>
</evidence>
<dbReference type="SUPFAM" id="SSF56672">
    <property type="entry name" value="DNA/RNA polymerases"/>
    <property type="match status" value="1"/>
</dbReference>
<feature type="region of interest" description="Disordered" evidence="15">
    <location>
        <begin position="250"/>
        <end position="285"/>
    </location>
</feature>
<keyword evidence="12" id="KW-0239">DNA-directed DNA polymerase</keyword>
<dbReference type="InterPro" id="IPR036397">
    <property type="entry name" value="RNaseH_sf"/>
</dbReference>
<reference evidence="17" key="1">
    <citation type="journal article" date="2019" name="Sci. Rep.">
        <title>Draft genome of Tanacetum cinerariifolium, the natural source of mosquito coil.</title>
        <authorList>
            <person name="Yamashiro T."/>
            <person name="Shiraishi A."/>
            <person name="Satake H."/>
            <person name="Nakayama K."/>
        </authorList>
    </citation>
    <scope>NUCLEOTIDE SEQUENCE</scope>
</reference>
<keyword evidence="10" id="KW-0229">DNA integration</keyword>
<dbReference type="GO" id="GO:0004519">
    <property type="term" value="F:endonuclease activity"/>
    <property type="evidence" value="ECO:0007669"/>
    <property type="project" value="UniProtKB-KW"/>
</dbReference>
<evidence type="ECO:0000256" key="1">
    <source>
        <dbReference type="ARBA" id="ARBA00022670"/>
    </source>
</evidence>
<dbReference type="GO" id="GO:0003677">
    <property type="term" value="F:DNA binding"/>
    <property type="evidence" value="ECO:0007669"/>
    <property type="project" value="UniProtKB-KW"/>
</dbReference>
<protein>
    <submittedName>
        <fullName evidence="17">Transposon Ty3-I Gag-Pol polyprotein</fullName>
    </submittedName>
</protein>
<sequence length="1122" mass="126489">MKSLCFKSNNSLPLLLNSQGASTRYKWCKLSILPIRVVSIGAFIDLMDEQTVRGWLKEQQDRAETLAQQQTAAFQRQLDTLHAELQATRGLMIGRPGGGGDPGLLLLRSMRLDVPKFTREDPDKWIFAIKEYFSLLNTIADQRLRIVGFNLEGATAKWFRWMSRNGLITDWDRFVRVLGTNLGLPNMKTRKRLCQSCYNLVPSRSTNLHIQRKLLVSKPTTLGDVFALARITEARLDDQATSVDVTATKSVMSTGGQRQPNTRFGVPSSSTSTKPALLPTPSQTTVTTNPKPLAIKWISPAERQDREDAEAETDTTTVEAVESDDISILNSLIEQGSPRSLQLWGSIGPAFKVYIGNGESLLCENCCLQVMLSMQGLSIEFDLYVLPMKGPDVGEETLRMKRISLHHMQTLLGTEDVYGVYELHKVTNEAEGVDTSSKVTESIPPEIEPLLDRFSPLFQVPTTLPPHRVIDYRIHLLPNTKPVNVRPYRYPHYQKGEMEKLVTEMLAQGIIRFSQIPFSSPVLLAKKKDESYRFCVDYQALNAVTVKDKFPIPTADEMFDELGGAVIFTKLDLRAGYHQIRVHERDVYKTAFCTYDGHYEILVMPFGLTNALSTFQATMYRLFSPYLSKCAFGATTLEYLGHIISGHGVKVDPKKVDVIREWPVPMTQRQGFGEVACFASATRPRNSRGGFLASRRVGHISRSLFYWKEIKIETSVLCEYHDTPNSGHGGVKKMMVGLATMFYWRGMRKSVEEYIKNCRICQQTKYSTQAVGGHLQPLAMPSAVWKDVFMDFITGMPLSKGFTVVLVVVNRFSKYAHFAPLTAGFNAHKVAEVFVETVIKLHGIPKTIVSGRDPIFVSKFWTQLFKLSGTQLNHSTAYHPETDGQTEVVPLAIIPYPSGSFEVASVDDALCERDIVLRQLKHNLLAAKNRMEQKANRKRREVEYKVGDRVFLKLQPYRQLTLAKRLSNKLAKRYYGPYEILDRIGKVAYRLALPVDSRIHPVFPVSILKPFSGIDTDEVTALPEEVNEGRPLEQPVAICGSRSVLHNGQPKQQVLVQWAGRSPEEATREGLTEFQSAYPTYDLGDKVIFKGRENDTPKADEGLRRTTRESVAPAWHKDYVLR</sequence>
<evidence type="ECO:0000256" key="9">
    <source>
        <dbReference type="ARBA" id="ARBA00022842"/>
    </source>
</evidence>
<dbReference type="InterPro" id="IPR043502">
    <property type="entry name" value="DNA/RNA_pol_sf"/>
</dbReference>
<dbReference type="PROSITE" id="PS50994">
    <property type="entry name" value="INTEGRASE"/>
    <property type="match status" value="1"/>
</dbReference>
<keyword evidence="13" id="KW-0238">DNA-binding</keyword>
<keyword evidence="4" id="KW-0540">Nuclease</keyword>